<feature type="transmembrane region" description="Helical" evidence="1">
    <location>
        <begin position="16"/>
        <end position="38"/>
    </location>
</feature>
<dbReference type="AlphaFoldDB" id="A0A364V6S9"/>
<feature type="transmembrane region" description="Helical" evidence="1">
    <location>
        <begin position="71"/>
        <end position="93"/>
    </location>
</feature>
<feature type="transmembrane region" description="Helical" evidence="1">
    <location>
        <begin position="160"/>
        <end position="185"/>
    </location>
</feature>
<dbReference type="PANTHER" id="PTHR37305">
    <property type="entry name" value="INTEGRAL MEMBRANE PROTEIN-RELATED"/>
    <property type="match status" value="1"/>
</dbReference>
<sequence length="269" mass="28928">MNLIRSEWIKLTSTKALWWTTFLALVIPIALTVMSGVFTGQNVTNPPSDQDPSTTAQILEGLSVDGALSQFLFFGLMIIMIQAVMTVTTEYGSGTAKTTLLATPSRWPVAVAKLLTYGTIAAVISFVTAVLSVVGMHWAAGLKIEDAALLDRVSLGADSAWTMIGRLVLYTVLSVVISLGVGYLTRNTAGGIALLLLWKLVLEGILLGTLPWVRDHIAPFGPFSNIDNAAQMRDVTDAPWGQTGSILYFAAWCAVIFILGVIALRRRDA</sequence>
<keyword evidence="1" id="KW-0812">Transmembrane</keyword>
<dbReference type="EMBL" id="QHCV01000028">
    <property type="protein sequence ID" value="RAV32314.1"/>
    <property type="molecule type" value="Genomic_DNA"/>
</dbReference>
<proteinExistence type="predicted"/>
<dbReference type="PANTHER" id="PTHR37305:SF1">
    <property type="entry name" value="MEMBRANE PROTEIN"/>
    <property type="match status" value="1"/>
</dbReference>
<dbReference type="Pfam" id="PF12730">
    <property type="entry name" value="ABC2_membrane_4"/>
    <property type="match status" value="1"/>
</dbReference>
<evidence type="ECO:0000256" key="1">
    <source>
        <dbReference type="SAM" id="Phobius"/>
    </source>
</evidence>
<name>A0A364V6S9_9CORY</name>
<feature type="transmembrane region" description="Helical" evidence="1">
    <location>
        <begin position="114"/>
        <end position="140"/>
    </location>
</feature>
<comment type="caution">
    <text evidence="2">The sequence shown here is derived from an EMBL/GenBank/DDBJ whole genome shotgun (WGS) entry which is preliminary data.</text>
</comment>
<feature type="transmembrane region" description="Helical" evidence="1">
    <location>
        <begin position="246"/>
        <end position="264"/>
    </location>
</feature>
<keyword evidence="3" id="KW-1185">Reference proteome</keyword>
<gene>
    <name evidence="2" type="ORF">DLJ54_03935</name>
</gene>
<dbReference type="Proteomes" id="UP000251577">
    <property type="component" value="Unassembled WGS sequence"/>
</dbReference>
<keyword evidence="1" id="KW-0472">Membrane</keyword>
<keyword evidence="1" id="KW-1133">Transmembrane helix</keyword>
<evidence type="ECO:0000313" key="2">
    <source>
        <dbReference type="EMBL" id="RAV32314.1"/>
    </source>
</evidence>
<protein>
    <submittedName>
        <fullName evidence="2">ABC transporter permease</fullName>
    </submittedName>
</protein>
<feature type="transmembrane region" description="Helical" evidence="1">
    <location>
        <begin position="192"/>
        <end position="213"/>
    </location>
</feature>
<organism evidence="2 3">
    <name type="scientific">Corynebacterium heidelbergense</name>
    <dbReference type="NCBI Taxonomy" id="2055947"/>
    <lineage>
        <taxon>Bacteria</taxon>
        <taxon>Bacillati</taxon>
        <taxon>Actinomycetota</taxon>
        <taxon>Actinomycetes</taxon>
        <taxon>Mycobacteriales</taxon>
        <taxon>Corynebacteriaceae</taxon>
        <taxon>Corynebacterium</taxon>
    </lineage>
</organism>
<dbReference type="GO" id="GO:0005886">
    <property type="term" value="C:plasma membrane"/>
    <property type="evidence" value="ECO:0007669"/>
    <property type="project" value="UniProtKB-SubCell"/>
</dbReference>
<dbReference type="GO" id="GO:0140359">
    <property type="term" value="F:ABC-type transporter activity"/>
    <property type="evidence" value="ECO:0007669"/>
    <property type="project" value="InterPro"/>
</dbReference>
<reference evidence="2 3" key="1">
    <citation type="journal article" date="2018" name="Syst. Appl. Microbiol.">
        <title>Corynebacterium heidelbergense sp. nov., isolated from the preen glands of Egyptian geese (Alopochen aegyptiacus).</title>
        <authorList>
            <person name="Braun M.S."/>
            <person name="Wang E."/>
            <person name="Zimmermann S."/>
            <person name="Wink M."/>
        </authorList>
    </citation>
    <scope>NUCLEOTIDE SEQUENCE [LARGE SCALE GENOMIC DNA]</scope>
    <source>
        <strain evidence="2 3">647</strain>
    </source>
</reference>
<accession>A0A364V6S9</accession>
<evidence type="ECO:0000313" key="3">
    <source>
        <dbReference type="Proteomes" id="UP000251577"/>
    </source>
</evidence>